<proteinExistence type="predicted"/>
<protein>
    <submittedName>
        <fullName evidence="1">Uncharacterized protein</fullName>
    </submittedName>
</protein>
<accession>A0A9X4R5L5</accession>
<comment type="caution">
    <text evidence="1">The sequence shown here is derived from an EMBL/GenBank/DDBJ whole genome shotgun (WGS) entry which is preliminary data.</text>
</comment>
<keyword evidence="2" id="KW-1185">Reference proteome</keyword>
<name>A0A9X4R5L5_9BURK</name>
<dbReference type="Proteomes" id="UP001152766">
    <property type="component" value="Unassembled WGS sequence"/>
</dbReference>
<evidence type="ECO:0000313" key="2">
    <source>
        <dbReference type="Proteomes" id="UP001152766"/>
    </source>
</evidence>
<gene>
    <name evidence="1" type="ORF">EXJ73_15240</name>
</gene>
<evidence type="ECO:0000313" key="1">
    <source>
        <dbReference type="EMBL" id="MDG0863816.1"/>
    </source>
</evidence>
<dbReference type="RefSeq" id="WP_268153490.1">
    <property type="nucleotide sequence ID" value="NZ_JAPPUW010000023.1"/>
</dbReference>
<sequence>MTQMFELPTEQTNYLAMASGIGNWEAFNGSPFTLHDVLREARKWSQVTAGHNKLWLCWNVDPAWCLIQQAMALEVGWTPLVGFDPRVGPPPLLPGALSIDFNEGFGFRTMYPHFPLEFAFAFIPDKLAFWHSDLLVPLPQLKRYAQSFEDMPAGQIMATQEDISIADRLRGKKLTRAWELLGCVSRAGSQHAFESGCGWWMCFYLHPMLRGHEERRRRVQEYWDHGTGILYWHKHCGGPLQLIPNQEIDAGHFTRIGRRDTYKVHGHDDWRRNLAMELSANFELEKACASMGLSDLWNTVKKMLAESDVRLTSSPA</sequence>
<organism evidence="1 2">
    <name type="scientific">Pelomonas aquatica</name>
    <dbReference type="NCBI Taxonomy" id="431058"/>
    <lineage>
        <taxon>Bacteria</taxon>
        <taxon>Pseudomonadati</taxon>
        <taxon>Pseudomonadota</taxon>
        <taxon>Betaproteobacteria</taxon>
        <taxon>Burkholderiales</taxon>
        <taxon>Sphaerotilaceae</taxon>
        <taxon>Roseateles</taxon>
    </lineage>
</organism>
<dbReference type="AlphaFoldDB" id="A0A9X4R5L5"/>
<reference evidence="1" key="1">
    <citation type="submission" date="2019-02" db="EMBL/GenBank/DDBJ databases">
        <title>Draft genome of the type strain Pelomonas aquatica CCUG 52575T.</title>
        <authorList>
            <person name="Gomila M."/>
            <person name="Lalucat J."/>
        </authorList>
    </citation>
    <scope>NUCLEOTIDE SEQUENCE</scope>
    <source>
        <strain evidence="1">CCUG 52575</strain>
    </source>
</reference>
<dbReference type="EMBL" id="SGUG01000022">
    <property type="protein sequence ID" value="MDG0863816.1"/>
    <property type="molecule type" value="Genomic_DNA"/>
</dbReference>